<organism evidence="2 3">
    <name type="scientific">Paramecium octaurelia</name>
    <dbReference type="NCBI Taxonomy" id="43137"/>
    <lineage>
        <taxon>Eukaryota</taxon>
        <taxon>Sar</taxon>
        <taxon>Alveolata</taxon>
        <taxon>Ciliophora</taxon>
        <taxon>Intramacronucleata</taxon>
        <taxon>Oligohymenophorea</taxon>
        <taxon>Peniculida</taxon>
        <taxon>Parameciidae</taxon>
        <taxon>Paramecium</taxon>
    </lineage>
</organism>
<name>A0A8S1SV37_PAROT</name>
<dbReference type="OrthoDB" id="304651at2759"/>
<comment type="caution">
    <text evidence="2">The sequence shown here is derived from an EMBL/GenBank/DDBJ whole genome shotgun (WGS) entry which is preliminary data.</text>
</comment>
<dbReference type="EMBL" id="CAJJDP010000015">
    <property type="protein sequence ID" value="CAD8143870.1"/>
    <property type="molecule type" value="Genomic_DNA"/>
</dbReference>
<evidence type="ECO:0000313" key="2">
    <source>
        <dbReference type="EMBL" id="CAD8143870.1"/>
    </source>
</evidence>
<gene>
    <name evidence="2" type="ORF">POCTA_138.1.T0150253</name>
</gene>
<proteinExistence type="predicted"/>
<keyword evidence="3" id="KW-1185">Reference proteome</keyword>
<reference evidence="2" key="1">
    <citation type="submission" date="2021-01" db="EMBL/GenBank/DDBJ databases">
        <authorList>
            <consortium name="Genoscope - CEA"/>
            <person name="William W."/>
        </authorList>
    </citation>
    <scope>NUCLEOTIDE SEQUENCE</scope>
</reference>
<protein>
    <submittedName>
        <fullName evidence="2">Uncharacterized protein</fullName>
    </submittedName>
</protein>
<evidence type="ECO:0000313" key="3">
    <source>
        <dbReference type="Proteomes" id="UP000683925"/>
    </source>
</evidence>
<keyword evidence="1" id="KW-0732">Signal</keyword>
<dbReference type="Proteomes" id="UP000683925">
    <property type="component" value="Unassembled WGS sequence"/>
</dbReference>
<sequence>MKQRGQIIVAILILLDLSLLTHQQCLKRQATMRSIIRGKYKNALHISNGALISSKNEDVFVQRNSGSCLRDTIYEVNSSTGFMYCMQGFSISLKLRQKCELNTLKLWIWDRDNRFQTFQAYVKVGNMETKIYETNIAQSVVTIIFPDQFVEEFRIYNVAGNTYNQGLHLIKVEAYYKLQTNLLQ</sequence>
<feature type="signal peptide" evidence="1">
    <location>
        <begin position="1"/>
        <end position="23"/>
    </location>
</feature>
<dbReference type="AlphaFoldDB" id="A0A8S1SV37"/>
<evidence type="ECO:0000256" key="1">
    <source>
        <dbReference type="SAM" id="SignalP"/>
    </source>
</evidence>
<accession>A0A8S1SV37</accession>
<dbReference type="OMA" id="LWIWDRD"/>
<feature type="chain" id="PRO_5035810816" evidence="1">
    <location>
        <begin position="24"/>
        <end position="184"/>
    </location>
</feature>